<keyword evidence="1" id="KW-0472">Membrane</keyword>
<sequence length="244" mass="27329">MIKSKKTIVSGIVVAAIIAGLFYLFLQRENEDIQEAMNPTGQLIASWQKITITEEMNNSVININLPRIIIYGHYDLASKVNEAITQHIEYSKDWFISGVTTAAEKDREANTLDINTEILLMTPRLISLAFTTTEHLAGSKDKDPERMFLVFDLVNGESLKEGNELFRDDLVWSEAITIMKTSLLADYQGDPNCDLFFAPRHNGFAVSCIGVDHSHNRNLSLIGNIPISVIQEFLTPSVLSDIIQ</sequence>
<proteinExistence type="predicted"/>
<comment type="caution">
    <text evidence="2">The sequence shown here is derived from an EMBL/GenBank/DDBJ whole genome shotgun (WGS) entry which is preliminary data.</text>
</comment>
<reference evidence="2 3" key="1">
    <citation type="journal article" date="2015" name="Nature">
        <title>rRNA introns, odd ribosomes, and small enigmatic genomes across a large radiation of phyla.</title>
        <authorList>
            <person name="Brown C.T."/>
            <person name="Hug L.A."/>
            <person name="Thomas B.C."/>
            <person name="Sharon I."/>
            <person name="Castelle C.J."/>
            <person name="Singh A."/>
            <person name="Wilkins M.J."/>
            <person name="Williams K.H."/>
            <person name="Banfield J.F."/>
        </authorList>
    </citation>
    <scope>NUCLEOTIDE SEQUENCE [LARGE SCALE GENOMIC DNA]</scope>
</reference>
<evidence type="ECO:0008006" key="4">
    <source>
        <dbReference type="Google" id="ProtNLM"/>
    </source>
</evidence>
<dbReference type="Gene3D" id="3.30.565.40">
    <property type="entry name" value="Fervidobacterium nodosum Rt17-B1 like"/>
    <property type="match status" value="1"/>
</dbReference>
<accession>A0A0G0LLS7</accession>
<evidence type="ECO:0000313" key="2">
    <source>
        <dbReference type="EMBL" id="KKQ92848.1"/>
    </source>
</evidence>
<name>A0A0G0LLS7_9BACT</name>
<dbReference type="Proteomes" id="UP000034706">
    <property type="component" value="Unassembled WGS sequence"/>
</dbReference>
<evidence type="ECO:0000256" key="1">
    <source>
        <dbReference type="SAM" id="Phobius"/>
    </source>
</evidence>
<feature type="transmembrane region" description="Helical" evidence="1">
    <location>
        <begin position="7"/>
        <end position="26"/>
    </location>
</feature>
<keyword evidence="1" id="KW-0812">Transmembrane</keyword>
<gene>
    <name evidence="2" type="ORF">UT16_C0004G0002</name>
</gene>
<evidence type="ECO:0000313" key="3">
    <source>
        <dbReference type="Proteomes" id="UP000034706"/>
    </source>
</evidence>
<keyword evidence="1" id="KW-1133">Transmembrane helix</keyword>
<protein>
    <recommendedName>
        <fullName evidence="4">Deacetylase PdaC domain-containing protein</fullName>
    </recommendedName>
</protein>
<organism evidence="2 3">
    <name type="scientific">Candidatus Azambacteria bacterium GW2011_GWA2_39_10</name>
    <dbReference type="NCBI Taxonomy" id="1618611"/>
    <lineage>
        <taxon>Bacteria</taxon>
        <taxon>Candidatus Azamiibacteriota</taxon>
    </lineage>
</organism>
<dbReference type="AlphaFoldDB" id="A0A0G0LLS7"/>
<dbReference type="EMBL" id="LBVT01000004">
    <property type="protein sequence ID" value="KKQ92848.1"/>
    <property type="molecule type" value="Genomic_DNA"/>
</dbReference>